<gene>
    <name evidence="3" type="ORF">CFX0092_A3245</name>
</gene>
<dbReference type="RefSeq" id="WP_095044371.1">
    <property type="nucleotide sequence ID" value="NZ_LN890655.1"/>
</dbReference>
<keyword evidence="4" id="KW-1185">Reference proteome</keyword>
<sequence length="87" mass="9647">MQITNISEAKASLSKLIEKALHGEEVIIGKAGKPVVKIVPFEIDTSPRQLGVGNWRGKLWIADDFDELPDDLLRQFTGEELEDESVA</sequence>
<dbReference type="InterPro" id="IPR036165">
    <property type="entry name" value="YefM-like_sf"/>
</dbReference>
<dbReference type="KEGG" id="pbf:CFX0092_A3245"/>
<comment type="similarity">
    <text evidence="1 2">Belongs to the phD/YefM antitoxin family.</text>
</comment>
<protein>
    <recommendedName>
        <fullName evidence="2">Antitoxin</fullName>
    </recommendedName>
</protein>
<organism evidence="3 4">
    <name type="scientific">Candidatus Promineifilum breve</name>
    <dbReference type="NCBI Taxonomy" id="1806508"/>
    <lineage>
        <taxon>Bacteria</taxon>
        <taxon>Bacillati</taxon>
        <taxon>Chloroflexota</taxon>
        <taxon>Ardenticatenia</taxon>
        <taxon>Candidatus Promineifilales</taxon>
        <taxon>Candidatus Promineifilaceae</taxon>
        <taxon>Candidatus Promineifilum</taxon>
    </lineage>
</organism>
<name>A0A170PIY3_9CHLR</name>
<evidence type="ECO:0000313" key="3">
    <source>
        <dbReference type="EMBL" id="CUS05123.2"/>
    </source>
</evidence>
<accession>A0A170PIY3</accession>
<dbReference type="EMBL" id="LN890655">
    <property type="protein sequence ID" value="CUS05123.2"/>
    <property type="molecule type" value="Genomic_DNA"/>
</dbReference>
<comment type="function">
    <text evidence="2">Antitoxin component of a type II toxin-antitoxin (TA) system.</text>
</comment>
<proteinExistence type="inferred from homology"/>
<evidence type="ECO:0000256" key="1">
    <source>
        <dbReference type="ARBA" id="ARBA00009981"/>
    </source>
</evidence>
<dbReference type="Pfam" id="PF02604">
    <property type="entry name" value="PhdYeFM_antitox"/>
    <property type="match status" value="1"/>
</dbReference>
<dbReference type="OrthoDB" id="9800503at2"/>
<dbReference type="SUPFAM" id="SSF143120">
    <property type="entry name" value="YefM-like"/>
    <property type="match status" value="1"/>
</dbReference>
<dbReference type="AlphaFoldDB" id="A0A170PIY3"/>
<evidence type="ECO:0000313" key="4">
    <source>
        <dbReference type="Proteomes" id="UP000215027"/>
    </source>
</evidence>
<dbReference type="InterPro" id="IPR006442">
    <property type="entry name" value="Antitoxin_Phd/YefM"/>
</dbReference>
<dbReference type="Gene3D" id="3.40.1620.10">
    <property type="entry name" value="YefM-like domain"/>
    <property type="match status" value="1"/>
</dbReference>
<dbReference type="NCBIfam" id="TIGR01552">
    <property type="entry name" value="phd_fam"/>
    <property type="match status" value="1"/>
</dbReference>
<dbReference type="Proteomes" id="UP000215027">
    <property type="component" value="Chromosome I"/>
</dbReference>
<evidence type="ECO:0000256" key="2">
    <source>
        <dbReference type="RuleBase" id="RU362080"/>
    </source>
</evidence>
<reference evidence="3" key="1">
    <citation type="submission" date="2016-01" db="EMBL/GenBank/DDBJ databases">
        <authorList>
            <person name="Mcilroy J.S."/>
            <person name="Karst M S."/>
            <person name="Albertsen M."/>
        </authorList>
    </citation>
    <scope>NUCLEOTIDE SEQUENCE</scope>
    <source>
        <strain evidence="3">Cfx-K</strain>
    </source>
</reference>